<gene>
    <name evidence="1" type="ORF">PVK06_048811</name>
</gene>
<accession>A0ABR0MHG9</accession>
<sequence length="192" mass="21997">MSINDEEGRLTSIKFTWLRKNFQYLLSSPMQMDIIYDARAFILQLISGILLSNVNQNKVHNNIGMFIPRALSSDKTVYENNGQLLPFTTIIGVLPNAISSISEPPTVCVATREQFLWMLYVEEGITAVIPSLVTELQQLFVSNVLLSHFHMVEWHDRGWVLRQFSCAQPILNPHVDIKEVHGMDKRVQVRTQ</sequence>
<proteinExistence type="predicted"/>
<comment type="caution">
    <text evidence="1">The sequence shown here is derived from an EMBL/GenBank/DDBJ whole genome shotgun (WGS) entry which is preliminary data.</text>
</comment>
<name>A0ABR0MHG9_GOSAR</name>
<organism evidence="1 2">
    <name type="scientific">Gossypium arboreum</name>
    <name type="common">Tree cotton</name>
    <name type="synonym">Gossypium nanking</name>
    <dbReference type="NCBI Taxonomy" id="29729"/>
    <lineage>
        <taxon>Eukaryota</taxon>
        <taxon>Viridiplantae</taxon>
        <taxon>Streptophyta</taxon>
        <taxon>Embryophyta</taxon>
        <taxon>Tracheophyta</taxon>
        <taxon>Spermatophyta</taxon>
        <taxon>Magnoliopsida</taxon>
        <taxon>eudicotyledons</taxon>
        <taxon>Gunneridae</taxon>
        <taxon>Pentapetalae</taxon>
        <taxon>rosids</taxon>
        <taxon>malvids</taxon>
        <taxon>Malvales</taxon>
        <taxon>Malvaceae</taxon>
        <taxon>Malvoideae</taxon>
        <taxon>Gossypium</taxon>
    </lineage>
</organism>
<evidence type="ECO:0000313" key="2">
    <source>
        <dbReference type="Proteomes" id="UP001358586"/>
    </source>
</evidence>
<protein>
    <submittedName>
        <fullName evidence="1">Uncharacterized protein</fullName>
    </submittedName>
</protein>
<reference evidence="1 2" key="1">
    <citation type="submission" date="2023-03" db="EMBL/GenBank/DDBJ databases">
        <title>WGS of Gossypium arboreum.</title>
        <authorList>
            <person name="Yu D."/>
        </authorList>
    </citation>
    <scope>NUCLEOTIDE SEQUENCE [LARGE SCALE GENOMIC DNA]</scope>
    <source>
        <tissue evidence="1">Leaf</tissue>
    </source>
</reference>
<dbReference type="Proteomes" id="UP001358586">
    <property type="component" value="Chromosome 13"/>
</dbReference>
<dbReference type="EMBL" id="JARKNE010000013">
    <property type="protein sequence ID" value="KAK5772522.1"/>
    <property type="molecule type" value="Genomic_DNA"/>
</dbReference>
<evidence type="ECO:0000313" key="1">
    <source>
        <dbReference type="EMBL" id="KAK5772522.1"/>
    </source>
</evidence>
<keyword evidence="2" id="KW-1185">Reference proteome</keyword>